<proteinExistence type="inferred from homology"/>
<evidence type="ECO:0000313" key="5">
    <source>
        <dbReference type="EMBL" id="SPJ23897.1"/>
    </source>
</evidence>
<dbReference type="Proteomes" id="UP000244912">
    <property type="component" value="Unassembled WGS sequence"/>
</dbReference>
<feature type="compositionally biased region" description="Basic and acidic residues" evidence="3">
    <location>
        <begin position="135"/>
        <end position="154"/>
    </location>
</feature>
<organism evidence="5 6">
    <name type="scientific">Palleronia abyssalis</name>
    <dbReference type="NCBI Taxonomy" id="1501240"/>
    <lineage>
        <taxon>Bacteria</taxon>
        <taxon>Pseudomonadati</taxon>
        <taxon>Pseudomonadota</taxon>
        <taxon>Alphaproteobacteria</taxon>
        <taxon>Rhodobacterales</taxon>
        <taxon>Roseobacteraceae</taxon>
        <taxon>Palleronia</taxon>
    </lineage>
</organism>
<dbReference type="GO" id="GO:0003700">
    <property type="term" value="F:DNA-binding transcription factor activity"/>
    <property type="evidence" value="ECO:0007669"/>
    <property type="project" value="UniProtKB-UniRule"/>
</dbReference>
<evidence type="ECO:0000256" key="2">
    <source>
        <dbReference type="PROSITE-ProRule" id="PRU01076"/>
    </source>
</evidence>
<evidence type="ECO:0000256" key="3">
    <source>
        <dbReference type="SAM" id="MobiDB-lite"/>
    </source>
</evidence>
<protein>
    <recommendedName>
        <fullName evidence="1">Transcriptional regulator MraZ</fullName>
    </recommendedName>
</protein>
<name>A0A2R8BUQ0_9RHOB</name>
<dbReference type="EMBL" id="ONZF01000003">
    <property type="protein sequence ID" value="SPJ23897.1"/>
    <property type="molecule type" value="Genomic_DNA"/>
</dbReference>
<dbReference type="RefSeq" id="WP_108893755.1">
    <property type="nucleotide sequence ID" value="NZ_ONZF01000003.1"/>
</dbReference>
<evidence type="ECO:0000313" key="6">
    <source>
        <dbReference type="Proteomes" id="UP000244912"/>
    </source>
</evidence>
<dbReference type="InterPro" id="IPR037914">
    <property type="entry name" value="SpoVT-AbrB_sf"/>
</dbReference>
<dbReference type="Gene3D" id="3.40.1550.20">
    <property type="entry name" value="Transcriptional regulator MraZ domain"/>
    <property type="match status" value="1"/>
</dbReference>
<keyword evidence="1 2" id="KW-0238">DNA-binding</keyword>
<feature type="domain" description="SpoVT-AbrB" evidence="4">
    <location>
        <begin position="92"/>
        <end position="137"/>
    </location>
</feature>
<sequence length="173" mass="19558">MLDVFIGQHENKIDGKARLSIPSQFRKIIESGDTDREAGSLPNFVLIFGDERTDYLEGLTIKQYNKMTRKLRKMDKGDPRRQQMELILYSLAQLMTLDETGRIVMPPKGRAKLALNANDMVEFTGAGDSFRVKKAAGEAERQAERPAAKPDIGYHPDTNPMDYFSGDDEDDED</sequence>
<dbReference type="InterPro" id="IPR035642">
    <property type="entry name" value="MraZ_N"/>
</dbReference>
<comment type="subcellular location">
    <subcellularLocation>
        <location evidence="1">Cytoplasm</location>
        <location evidence="1">Nucleoid</location>
    </subcellularLocation>
</comment>
<dbReference type="GO" id="GO:0000976">
    <property type="term" value="F:transcription cis-regulatory region binding"/>
    <property type="evidence" value="ECO:0007669"/>
    <property type="project" value="TreeGrafter"/>
</dbReference>
<dbReference type="OrthoDB" id="9807753at2"/>
<comment type="similarity">
    <text evidence="1">Belongs to the MraZ family.</text>
</comment>
<dbReference type="GO" id="GO:0005737">
    <property type="term" value="C:cytoplasm"/>
    <property type="evidence" value="ECO:0007669"/>
    <property type="project" value="UniProtKB-UniRule"/>
</dbReference>
<reference evidence="5 6" key="1">
    <citation type="submission" date="2018-03" db="EMBL/GenBank/DDBJ databases">
        <authorList>
            <person name="Keele B.F."/>
        </authorList>
    </citation>
    <scope>NUCLEOTIDE SEQUENCE [LARGE SCALE GENOMIC DNA]</scope>
    <source>
        <strain evidence="5 6">CECT 8504</strain>
    </source>
</reference>
<dbReference type="InterPro" id="IPR003444">
    <property type="entry name" value="MraZ"/>
</dbReference>
<dbReference type="InterPro" id="IPR038619">
    <property type="entry name" value="MraZ_sf"/>
</dbReference>
<dbReference type="AlphaFoldDB" id="A0A2R8BUQ0"/>
<evidence type="ECO:0000259" key="4">
    <source>
        <dbReference type="PROSITE" id="PS51740"/>
    </source>
</evidence>
<dbReference type="SUPFAM" id="SSF89447">
    <property type="entry name" value="AbrB/MazE/MraZ-like"/>
    <property type="match status" value="1"/>
</dbReference>
<dbReference type="GO" id="GO:0009295">
    <property type="term" value="C:nucleoid"/>
    <property type="evidence" value="ECO:0007669"/>
    <property type="project" value="UniProtKB-SubCell"/>
</dbReference>
<dbReference type="PANTHER" id="PTHR34701:SF1">
    <property type="entry name" value="TRANSCRIPTIONAL REGULATOR MRAZ"/>
    <property type="match status" value="1"/>
</dbReference>
<evidence type="ECO:0000256" key="1">
    <source>
        <dbReference type="HAMAP-Rule" id="MF_01008"/>
    </source>
</evidence>
<dbReference type="InterPro" id="IPR007159">
    <property type="entry name" value="SpoVT-AbrB_dom"/>
</dbReference>
<keyword evidence="1" id="KW-0804">Transcription</keyword>
<keyword evidence="1" id="KW-0963">Cytoplasm</keyword>
<comment type="subunit">
    <text evidence="1">Forms oligomers.</text>
</comment>
<keyword evidence="6" id="KW-1185">Reference proteome</keyword>
<dbReference type="GO" id="GO:2000143">
    <property type="term" value="P:negative regulation of DNA-templated transcription initiation"/>
    <property type="evidence" value="ECO:0007669"/>
    <property type="project" value="TreeGrafter"/>
</dbReference>
<dbReference type="PANTHER" id="PTHR34701">
    <property type="entry name" value="TRANSCRIPTIONAL REGULATOR MRAZ"/>
    <property type="match status" value="1"/>
</dbReference>
<keyword evidence="1" id="KW-0805">Transcription regulation</keyword>
<feature type="region of interest" description="Disordered" evidence="3">
    <location>
        <begin position="133"/>
        <end position="173"/>
    </location>
</feature>
<dbReference type="CDD" id="cd16320">
    <property type="entry name" value="MraZ_N"/>
    <property type="match status" value="1"/>
</dbReference>
<dbReference type="PROSITE" id="PS51740">
    <property type="entry name" value="SPOVT_ABRB"/>
    <property type="match status" value="1"/>
</dbReference>
<accession>A0A2R8BUQ0</accession>
<dbReference type="HAMAP" id="MF_01008">
    <property type="entry name" value="MraZ"/>
    <property type="match status" value="1"/>
</dbReference>
<gene>
    <name evidence="1 5" type="primary">mraZ</name>
    <name evidence="5" type="ORF">PAA8504_01716</name>
</gene>